<dbReference type="EMBL" id="CM044702">
    <property type="protein sequence ID" value="KAI5677456.1"/>
    <property type="molecule type" value="Genomic_DNA"/>
</dbReference>
<reference evidence="2" key="1">
    <citation type="journal article" date="2023" name="Nat. Plants">
        <title>Single-cell RNA sequencing provides a high-resolution roadmap for understanding the multicellular compartmentation of specialized metabolism.</title>
        <authorList>
            <person name="Sun S."/>
            <person name="Shen X."/>
            <person name="Li Y."/>
            <person name="Li Y."/>
            <person name="Wang S."/>
            <person name="Li R."/>
            <person name="Zhang H."/>
            <person name="Shen G."/>
            <person name="Guo B."/>
            <person name="Wei J."/>
            <person name="Xu J."/>
            <person name="St-Pierre B."/>
            <person name="Chen S."/>
            <person name="Sun C."/>
        </authorList>
    </citation>
    <scope>NUCLEOTIDE SEQUENCE [LARGE SCALE GENOMIC DNA]</scope>
</reference>
<gene>
    <name evidence="1" type="ORF">M9H77_08406</name>
</gene>
<evidence type="ECO:0000313" key="1">
    <source>
        <dbReference type="EMBL" id="KAI5677456.1"/>
    </source>
</evidence>
<name>A0ACC0BY25_CATRO</name>
<accession>A0ACC0BY25</accession>
<comment type="caution">
    <text evidence="1">The sequence shown here is derived from an EMBL/GenBank/DDBJ whole genome shotgun (WGS) entry which is preliminary data.</text>
</comment>
<organism evidence="1 2">
    <name type="scientific">Catharanthus roseus</name>
    <name type="common">Madagascar periwinkle</name>
    <name type="synonym">Vinca rosea</name>
    <dbReference type="NCBI Taxonomy" id="4058"/>
    <lineage>
        <taxon>Eukaryota</taxon>
        <taxon>Viridiplantae</taxon>
        <taxon>Streptophyta</taxon>
        <taxon>Embryophyta</taxon>
        <taxon>Tracheophyta</taxon>
        <taxon>Spermatophyta</taxon>
        <taxon>Magnoliopsida</taxon>
        <taxon>eudicotyledons</taxon>
        <taxon>Gunneridae</taxon>
        <taxon>Pentapetalae</taxon>
        <taxon>asterids</taxon>
        <taxon>lamiids</taxon>
        <taxon>Gentianales</taxon>
        <taxon>Apocynaceae</taxon>
        <taxon>Rauvolfioideae</taxon>
        <taxon>Vinceae</taxon>
        <taxon>Catharanthinae</taxon>
        <taxon>Catharanthus</taxon>
    </lineage>
</organism>
<sequence length="390" mass="44434">MNVDSDKPHRLSTLVGIDITEDLGKYLGMPLLKGRMNKHTHSFLSEKVASKIAGCKSKILSQAALCVLDDVNHHNRDFLWTRDGEKRVLCLVSWGDVWQPKLLGGLGIMNPQVWNECFLAKLSLRLLKEPNALWCKVLVVKYNALPLAIHQQKPSSSNWKGLLPSFRSIADQIVWQVGDGILFSFRGINGYKMRVAAYRRSDVQDWRWRSLQELLTSAMLQEFASIHVQVNTYGEVSISAVYWHLNQLLGGLQDTAWHTMWKVRGLQSLTFLIWLLQWNRLPTCSYLQKCGIPGEASCPVCGTAQETTLHAIRDCYWIKELWQLLVHKLVRAWVDFNLGRCSDSHSVRTVRSDSDPVRVKVARSLASDYMIDVLEQASLLDGNGMWNFVN</sequence>
<keyword evidence="2" id="KW-1185">Reference proteome</keyword>
<proteinExistence type="predicted"/>
<evidence type="ECO:0000313" key="2">
    <source>
        <dbReference type="Proteomes" id="UP001060085"/>
    </source>
</evidence>
<dbReference type="Proteomes" id="UP001060085">
    <property type="component" value="Linkage Group LG02"/>
</dbReference>
<protein>
    <submittedName>
        <fullName evidence="1">Uncharacterized protein</fullName>
    </submittedName>
</protein>